<name>A0ABR7G6C4_9FIRM</name>
<dbReference type="SMART" id="SM00342">
    <property type="entry name" value="HTH_ARAC"/>
    <property type="match status" value="1"/>
</dbReference>
<dbReference type="SUPFAM" id="SSF51011">
    <property type="entry name" value="Glycosyl hydrolase domain"/>
    <property type="match status" value="1"/>
</dbReference>
<evidence type="ECO:0000256" key="1">
    <source>
        <dbReference type="ARBA" id="ARBA00008875"/>
    </source>
</evidence>
<dbReference type="PANTHER" id="PTHR43280:SF2">
    <property type="entry name" value="HTH-TYPE TRANSCRIPTIONAL REGULATOR EXSA"/>
    <property type="match status" value="1"/>
</dbReference>
<dbReference type="InterPro" id="IPR018060">
    <property type="entry name" value="HTH_AraC"/>
</dbReference>
<evidence type="ECO:0000313" key="7">
    <source>
        <dbReference type="Proteomes" id="UP000631576"/>
    </source>
</evidence>
<evidence type="ECO:0000313" key="6">
    <source>
        <dbReference type="EMBL" id="MBC5682984.1"/>
    </source>
</evidence>
<dbReference type="PROSITE" id="PS01124">
    <property type="entry name" value="HTH_ARAC_FAMILY_2"/>
    <property type="match status" value="1"/>
</dbReference>
<dbReference type="Gene3D" id="2.60.40.1500">
    <property type="entry name" value="Glycosyl hydrolase domain, family 39"/>
    <property type="match status" value="1"/>
</dbReference>
<feature type="domain" description="HTH araC/xylS-type" evidence="5">
    <location>
        <begin position="172"/>
        <end position="270"/>
    </location>
</feature>
<keyword evidence="4" id="KW-0326">Glycosidase</keyword>
<dbReference type="EMBL" id="JACOPE010000001">
    <property type="protein sequence ID" value="MBC5682984.1"/>
    <property type="molecule type" value="Genomic_DNA"/>
</dbReference>
<gene>
    <name evidence="6" type="ORF">H8S40_05270</name>
</gene>
<proteinExistence type="inferred from homology"/>
<organism evidence="6 7">
    <name type="scientific">Ruminococcus hominis</name>
    <dbReference type="NCBI Taxonomy" id="2763065"/>
    <lineage>
        <taxon>Bacteria</taxon>
        <taxon>Bacillati</taxon>
        <taxon>Bacillota</taxon>
        <taxon>Clostridia</taxon>
        <taxon>Eubacteriales</taxon>
        <taxon>Oscillospiraceae</taxon>
        <taxon>Ruminococcus</taxon>
    </lineage>
</organism>
<evidence type="ECO:0000256" key="2">
    <source>
        <dbReference type="ARBA" id="ARBA00022801"/>
    </source>
</evidence>
<keyword evidence="3" id="KW-0238">DNA-binding</keyword>
<comment type="similarity">
    <text evidence="1">Belongs to the glycosyl hydrolase 39 family.</text>
</comment>
<dbReference type="InterPro" id="IPR017853">
    <property type="entry name" value="GH"/>
</dbReference>
<dbReference type="Pfam" id="PF12833">
    <property type="entry name" value="HTH_18"/>
    <property type="match status" value="1"/>
</dbReference>
<evidence type="ECO:0000259" key="5">
    <source>
        <dbReference type="PROSITE" id="PS01124"/>
    </source>
</evidence>
<dbReference type="Gene3D" id="1.10.10.60">
    <property type="entry name" value="Homeodomain-like"/>
    <property type="match status" value="1"/>
</dbReference>
<dbReference type="SUPFAM" id="SSF51445">
    <property type="entry name" value="(Trans)glycosidases"/>
    <property type="match status" value="1"/>
</dbReference>
<protein>
    <submittedName>
        <fullName evidence="6">Helix-turn-helix domain-containing protein</fullName>
    </submittedName>
</protein>
<comment type="caution">
    <text evidence="6">The sequence shown here is derived from an EMBL/GenBank/DDBJ whole genome shotgun (WGS) entry which is preliminary data.</text>
</comment>
<dbReference type="Proteomes" id="UP000631576">
    <property type="component" value="Unassembled WGS sequence"/>
</dbReference>
<evidence type="ECO:0000256" key="4">
    <source>
        <dbReference type="ARBA" id="ARBA00023295"/>
    </source>
</evidence>
<reference evidence="6 7" key="1">
    <citation type="submission" date="2020-08" db="EMBL/GenBank/DDBJ databases">
        <title>Genome public.</title>
        <authorList>
            <person name="Liu C."/>
            <person name="Sun Q."/>
        </authorList>
    </citation>
    <scope>NUCLEOTIDE SEQUENCE [LARGE SCALE GENOMIC DNA]</scope>
    <source>
        <strain evidence="6 7">NSJ-13</strain>
    </source>
</reference>
<sequence length="810" mass="94479">MLSNNHIDYMITDLALYRFYTDTSLCLPDFCVLCPLENNLEIRYTDTYHSENTQCIQLHPHDFFVFQTGSSIKLIPDDVSVCLLIRLNPAFLLNLFSLDRLSSLPVVHLASRFSSGALYSFLKLSHLYITDKKEFEFQIISNLYIVLDSLFPSLSSTSISDKNLRHSEKRKTAILTYIDAHIQESFKLNETAQALELTPQYLASWFQKNFDCTFSTYIQQKKLESIKLWLRYTALSDSVLAELFHFKNADALYQVMLELDGISPTQYREQFQQPDSILLPDERNKLPLSPYYDALLSADMHQESTVLAVLKQEDTIFRISPKSSKNMPDSWRYLLNMGYAYQFNDNRMQAQLKDIQQTVYFRYGRICRLLDLTTVHIINHATRYGFEQIFQLLDEMLRLDLTPFIELGYKHAKVHLQFRETQILTMDEEVFSYYDKIIQILPDFLRACCNRYGIETVTSWKFSVYYDFIEEHEHLSTLTFRQYLDYYQKIRFMIKDILPETKVGGADFNIFLSFDFWEDKFRLINALQVRMDFIGINAYGGVMTDSHVHLATDSDYMPDKIRKAAKLIDHYFPALPVLITEFTFCYTSRNYLNDMVFSSCFLASFLSETMQLVKGMGFFTMSDLSVYYADSGNLFFGGNGLFNYIGLPKPVYHVYSFFRELGTRIIGHTSDYLITTDSNYRFQALFTNYVHINEQAAYSKHNEKLLDTPEQLFESSSTKPLHIQIEQAVPGTYLLKTYTLNAFHGNLLPYWAKCRSLTHLSEQDFQTFKQLAQPAINLHTKTVSEDGILDFSVHLEPSEVKLVLIDYIEN</sequence>
<dbReference type="InterPro" id="IPR049166">
    <property type="entry name" value="GH39_cat"/>
</dbReference>
<accession>A0ABR7G6C4</accession>
<dbReference type="PANTHER" id="PTHR43280">
    <property type="entry name" value="ARAC-FAMILY TRANSCRIPTIONAL REGULATOR"/>
    <property type="match status" value="1"/>
</dbReference>
<keyword evidence="2" id="KW-0378">Hydrolase</keyword>
<dbReference type="Gene3D" id="3.20.20.80">
    <property type="entry name" value="Glycosidases"/>
    <property type="match status" value="1"/>
</dbReference>
<keyword evidence="7" id="KW-1185">Reference proteome</keyword>
<evidence type="ECO:0000256" key="3">
    <source>
        <dbReference type="ARBA" id="ARBA00023125"/>
    </source>
</evidence>
<dbReference type="RefSeq" id="WP_186864763.1">
    <property type="nucleotide sequence ID" value="NZ_JACOPE010000001.1"/>
</dbReference>
<dbReference type="Pfam" id="PF01229">
    <property type="entry name" value="Glyco_hydro_39"/>
    <property type="match status" value="1"/>
</dbReference>